<evidence type="ECO:0000313" key="2">
    <source>
        <dbReference type="Proteomes" id="UP001239111"/>
    </source>
</evidence>
<dbReference type="Proteomes" id="UP001239111">
    <property type="component" value="Chromosome 2"/>
</dbReference>
<gene>
    <name evidence="1" type="ORF">QAD02_016286</name>
</gene>
<evidence type="ECO:0000313" key="1">
    <source>
        <dbReference type="EMBL" id="KAJ8680499.1"/>
    </source>
</evidence>
<sequence length="284" mass="31378">MIGVIIVLTLSATAWGELDSTGLPIDEYEDVIGNETFEEPLPALDEDKNTTASDSLQCLIYLEKRQKIDIEDYPYVVSLHDFDRQYVCPGTIISPRVALTAHHCVSPYSPRFIRANSEDLYSGGEEYLVQGIIKYPNASEDGLPIPHDVALVVLETEIPNAQVLKLVDPNFKVVRGATVQALGAGKIEDCAEYDPSFLSKVNLQVTSDKDCREQYSSENWFCTESHTTYNCVGDGGAPVLSNGQLIGIVSHSNDHRRCNSGMPVANVNLTKYLSWIKSKVALYE</sequence>
<dbReference type="EMBL" id="CM056742">
    <property type="protein sequence ID" value="KAJ8680499.1"/>
    <property type="molecule type" value="Genomic_DNA"/>
</dbReference>
<reference evidence="1" key="1">
    <citation type="submission" date="2023-04" db="EMBL/GenBank/DDBJ databases">
        <title>A chromosome-level genome assembly of the parasitoid wasp Eretmocerus hayati.</title>
        <authorList>
            <person name="Zhong Y."/>
            <person name="Liu S."/>
            <person name="Liu Y."/>
        </authorList>
    </citation>
    <scope>NUCLEOTIDE SEQUENCE</scope>
    <source>
        <strain evidence="1">ZJU_SS_LIU_2023</strain>
    </source>
</reference>
<comment type="caution">
    <text evidence="1">The sequence shown here is derived from an EMBL/GenBank/DDBJ whole genome shotgun (WGS) entry which is preliminary data.</text>
</comment>
<proteinExistence type="predicted"/>
<organism evidence="1 2">
    <name type="scientific">Eretmocerus hayati</name>
    <dbReference type="NCBI Taxonomy" id="131215"/>
    <lineage>
        <taxon>Eukaryota</taxon>
        <taxon>Metazoa</taxon>
        <taxon>Ecdysozoa</taxon>
        <taxon>Arthropoda</taxon>
        <taxon>Hexapoda</taxon>
        <taxon>Insecta</taxon>
        <taxon>Pterygota</taxon>
        <taxon>Neoptera</taxon>
        <taxon>Endopterygota</taxon>
        <taxon>Hymenoptera</taxon>
        <taxon>Apocrita</taxon>
        <taxon>Proctotrupomorpha</taxon>
        <taxon>Chalcidoidea</taxon>
        <taxon>Aphelinidae</taxon>
        <taxon>Aphelininae</taxon>
        <taxon>Eretmocerus</taxon>
    </lineage>
</organism>
<accession>A0ACC2PA55</accession>
<keyword evidence="2" id="KW-1185">Reference proteome</keyword>
<protein>
    <submittedName>
        <fullName evidence="1">Uncharacterized protein</fullName>
    </submittedName>
</protein>
<name>A0ACC2PA55_9HYME</name>